<proteinExistence type="predicted"/>
<dbReference type="EMBL" id="KJ739600">
    <property type="protein sequence ID" value="AIG56950.1"/>
    <property type="molecule type" value="Genomic_DNA"/>
</dbReference>
<dbReference type="AlphaFoldDB" id="A0A075TES6"/>
<dbReference type="PANTHER" id="PTHR22916:SF3">
    <property type="entry name" value="UDP-GLCNAC:BETAGAL BETA-1,3-N-ACETYLGLUCOSAMINYLTRANSFERASE-LIKE PROTEIN 1"/>
    <property type="match status" value="1"/>
</dbReference>
<feature type="domain" description="Glycosyltransferase 2-like" evidence="2">
    <location>
        <begin position="9"/>
        <end position="188"/>
    </location>
</feature>
<feature type="transmembrane region" description="Helical" evidence="1">
    <location>
        <begin position="267"/>
        <end position="287"/>
    </location>
</feature>
<keyword evidence="1" id="KW-0472">Membrane</keyword>
<dbReference type="Pfam" id="PF00535">
    <property type="entry name" value="Glycos_transf_2"/>
    <property type="match status" value="1"/>
</dbReference>
<sequence>MELLEKIITVCVVTYNSFTTVIKTLESIKKQTYDTNFIELIIADDCSSDDTVIIVKKWIEENKCIFNNVVLIEQKQNIGLTKNINSAWKLAKGSWVKSIAGDDILLENCIANNITYVNKHNIQSVVFSLMRSFTEDNNKITFHEIYPNSYQQKVLKGERDEQIKYLTHAGGFACAPSAFINRRLLEEVGFADERFFMLEDTPLWFRILKKGEKIYFMNIFTVKYRIGNSISQSNKSLFNVRHLSQKMEVDFLLFKNEVGLIANIRKFIFYFICFFLVFTTGANKNFISKTVFRLALLVKPFWLREKIKNAKII</sequence>
<dbReference type="RefSeq" id="WP_021499273.1">
    <property type="nucleotide sequence ID" value="NZ_JAGEWA010000009.1"/>
</dbReference>
<dbReference type="Gene3D" id="3.90.550.10">
    <property type="entry name" value="Spore Coat Polysaccharide Biosynthesis Protein SpsA, Chain A"/>
    <property type="match status" value="1"/>
</dbReference>
<organism evidence="3">
    <name type="scientific">Escherichia coli</name>
    <dbReference type="NCBI Taxonomy" id="562"/>
    <lineage>
        <taxon>Bacteria</taxon>
        <taxon>Pseudomonadati</taxon>
        <taxon>Pseudomonadota</taxon>
        <taxon>Gammaproteobacteria</taxon>
        <taxon>Enterobacterales</taxon>
        <taxon>Enterobacteriaceae</taxon>
        <taxon>Escherichia</taxon>
    </lineage>
</organism>
<dbReference type="GO" id="GO:0016758">
    <property type="term" value="F:hexosyltransferase activity"/>
    <property type="evidence" value="ECO:0007669"/>
    <property type="project" value="UniProtKB-ARBA"/>
</dbReference>
<name>A0A075TES6_ECOLX</name>
<evidence type="ECO:0000256" key="1">
    <source>
        <dbReference type="SAM" id="Phobius"/>
    </source>
</evidence>
<evidence type="ECO:0000313" key="3">
    <source>
        <dbReference type="EMBL" id="AIG56950.1"/>
    </source>
</evidence>
<gene>
    <name evidence="3" type="primary">epsE</name>
</gene>
<accession>A0A075TES6</accession>
<keyword evidence="3" id="KW-0808">Transferase</keyword>
<evidence type="ECO:0000259" key="2">
    <source>
        <dbReference type="Pfam" id="PF00535"/>
    </source>
</evidence>
<protein>
    <submittedName>
        <fullName evidence="3">Glycosyl transferase 2 family protein</fullName>
    </submittedName>
    <submittedName>
        <fullName evidence="4">Putative glycosyltransferase</fullName>
    </submittedName>
</protein>
<dbReference type="InterPro" id="IPR029044">
    <property type="entry name" value="Nucleotide-diphossugar_trans"/>
</dbReference>
<keyword evidence="1" id="KW-0812">Transmembrane</keyword>
<evidence type="ECO:0000313" key="4">
    <source>
        <dbReference type="EMBL" id="BAQ02087.1"/>
    </source>
</evidence>
<reference evidence="4" key="1">
    <citation type="journal article" date="2014" name="DNA Res.">
        <title>A complete view of the genetic diversity of the Escherichia coli O-antigen biosynthesis gene cluster.</title>
        <authorList>
            <person name="Iguchi A."/>
            <person name="Iyoda S."/>
            <person name="Kikuchi T."/>
            <person name="Ogura Y."/>
            <person name="Katsura K."/>
            <person name="Ohnishi M."/>
            <person name="Hayashi T."/>
            <person name="Thomson N.R."/>
        </authorList>
    </citation>
    <scope>NUCLEOTIDE SEQUENCE</scope>
    <source>
        <strain evidence="4">559-59</strain>
    </source>
</reference>
<dbReference type="EMBL" id="AB812083">
    <property type="protein sequence ID" value="BAQ02087.1"/>
    <property type="molecule type" value="Genomic_DNA"/>
</dbReference>
<keyword evidence="1" id="KW-1133">Transmembrane helix</keyword>
<reference evidence="3" key="2">
    <citation type="journal article" date="2016" name="PLoS ONE">
        <title>Comparison of O-Antigen Gene Clusters of All O-Serogroups of Escherichia coli and Proposal for Adopting a New Nomenclature for O-Typing.</title>
        <authorList>
            <person name="DebRoy C."/>
            <person name="Fratamico P.M."/>
            <person name="Yan X."/>
            <person name="Baranzoni G."/>
            <person name="Liu Y."/>
            <person name="Needleman D.S."/>
            <person name="Tebbs R."/>
            <person name="O'Connell C.D."/>
            <person name="Allred A."/>
            <person name="Swimley M."/>
            <person name="Mwangi M."/>
            <person name="Kapur V."/>
            <person name="Raygoza Garay J.A."/>
            <person name="Roberts E.L."/>
            <person name="Katani R."/>
        </authorList>
    </citation>
    <scope>NUCLEOTIDE SEQUENCE</scope>
    <source>
        <strain evidence="3">SSI 81829</strain>
    </source>
</reference>
<dbReference type="InterPro" id="IPR001173">
    <property type="entry name" value="Glyco_trans_2-like"/>
</dbReference>
<dbReference type="PANTHER" id="PTHR22916">
    <property type="entry name" value="GLYCOSYLTRANSFERASE"/>
    <property type="match status" value="1"/>
</dbReference>
<dbReference type="SUPFAM" id="SSF53448">
    <property type="entry name" value="Nucleotide-diphospho-sugar transferases"/>
    <property type="match status" value="1"/>
</dbReference>